<dbReference type="InParanoid" id="G2XQP6"/>
<evidence type="ECO:0000313" key="2">
    <source>
        <dbReference type="Proteomes" id="UP000008177"/>
    </source>
</evidence>
<dbReference type="STRING" id="999810.G2XQP6"/>
<dbReference type="EMBL" id="FQ790252">
    <property type="protein sequence ID" value="CCD43151.1"/>
    <property type="molecule type" value="Genomic_DNA"/>
</dbReference>
<reference evidence="2" key="1">
    <citation type="journal article" date="2011" name="PLoS Genet.">
        <title>Genomic analysis of the necrotrophic fungal pathogens Sclerotinia sclerotiorum and Botrytis cinerea.</title>
        <authorList>
            <person name="Amselem J."/>
            <person name="Cuomo C.A."/>
            <person name="van Kan J.A."/>
            <person name="Viaud M."/>
            <person name="Benito E.P."/>
            <person name="Couloux A."/>
            <person name="Coutinho P.M."/>
            <person name="de Vries R.P."/>
            <person name="Dyer P.S."/>
            <person name="Fillinger S."/>
            <person name="Fournier E."/>
            <person name="Gout L."/>
            <person name="Hahn M."/>
            <person name="Kohn L."/>
            <person name="Lapalu N."/>
            <person name="Plummer K.M."/>
            <person name="Pradier J.M."/>
            <person name="Quevillon E."/>
            <person name="Sharon A."/>
            <person name="Simon A."/>
            <person name="ten Have A."/>
            <person name="Tudzynski B."/>
            <person name="Tudzynski P."/>
            <person name="Wincker P."/>
            <person name="Andrew M."/>
            <person name="Anthouard V."/>
            <person name="Beever R.E."/>
            <person name="Beffa R."/>
            <person name="Benoit I."/>
            <person name="Bouzid O."/>
            <person name="Brault B."/>
            <person name="Chen Z."/>
            <person name="Choquer M."/>
            <person name="Collemare J."/>
            <person name="Cotton P."/>
            <person name="Danchin E.G."/>
            <person name="Da Silva C."/>
            <person name="Gautier A."/>
            <person name="Giraud C."/>
            <person name="Giraud T."/>
            <person name="Gonzalez C."/>
            <person name="Grossetete S."/>
            <person name="Guldener U."/>
            <person name="Henrissat B."/>
            <person name="Howlett B.J."/>
            <person name="Kodira C."/>
            <person name="Kretschmer M."/>
            <person name="Lappartient A."/>
            <person name="Leroch M."/>
            <person name="Levis C."/>
            <person name="Mauceli E."/>
            <person name="Neuveglise C."/>
            <person name="Oeser B."/>
            <person name="Pearson M."/>
            <person name="Poulain J."/>
            <person name="Poussereau N."/>
            <person name="Quesneville H."/>
            <person name="Rascle C."/>
            <person name="Schumacher J."/>
            <person name="Segurens B."/>
            <person name="Sexton A."/>
            <person name="Silva E."/>
            <person name="Sirven C."/>
            <person name="Soanes D.M."/>
            <person name="Talbot N.J."/>
            <person name="Templeton M."/>
            <person name="Yandava C."/>
            <person name="Yarden O."/>
            <person name="Zeng Q."/>
            <person name="Rollins J.A."/>
            <person name="Lebrun M.H."/>
            <person name="Dickman M."/>
        </authorList>
    </citation>
    <scope>NUCLEOTIDE SEQUENCE [LARGE SCALE GENOMIC DNA]</scope>
    <source>
        <strain evidence="2">T4</strain>
    </source>
</reference>
<accession>G2XQP6</accession>
<protein>
    <submittedName>
        <fullName evidence="1">Uncharacterized protein</fullName>
    </submittedName>
</protein>
<dbReference type="HOGENOM" id="CLU_2120721_0_0_1"/>
<name>G2XQP6_BOTF4</name>
<dbReference type="AlphaFoldDB" id="G2XQP6"/>
<sequence>MPLLLLMWSRSKPLRKPTSSVNTNRQSTTWVSRRITCKDSFRRQVPSNAVLASWRIAQKFVATTTTMKISRLENYVAVMWLKSSREKREKSTQVGLKHHFRAWAFGRFDLNDRS</sequence>
<gene>
    <name evidence="1" type="ORF">BofuT4_P069910.1</name>
</gene>
<evidence type="ECO:0000313" key="1">
    <source>
        <dbReference type="EMBL" id="CCD43151.1"/>
    </source>
</evidence>
<proteinExistence type="predicted"/>
<dbReference type="Proteomes" id="UP000008177">
    <property type="component" value="Unplaced contigs"/>
</dbReference>
<organism evidence="1 2">
    <name type="scientific">Botryotinia fuckeliana (strain T4)</name>
    <name type="common">Noble rot fungus</name>
    <name type="synonym">Botrytis cinerea</name>
    <dbReference type="NCBI Taxonomy" id="999810"/>
    <lineage>
        <taxon>Eukaryota</taxon>
        <taxon>Fungi</taxon>
        <taxon>Dikarya</taxon>
        <taxon>Ascomycota</taxon>
        <taxon>Pezizomycotina</taxon>
        <taxon>Leotiomycetes</taxon>
        <taxon>Helotiales</taxon>
        <taxon>Sclerotiniaceae</taxon>
        <taxon>Botrytis</taxon>
    </lineage>
</organism>